<dbReference type="Proteomes" id="UP000593567">
    <property type="component" value="Unassembled WGS sequence"/>
</dbReference>
<dbReference type="AlphaFoldDB" id="A0A7J7JG06"/>
<proteinExistence type="predicted"/>
<evidence type="ECO:0000313" key="1">
    <source>
        <dbReference type="EMBL" id="KAF6025252.1"/>
    </source>
</evidence>
<dbReference type="PANTHER" id="PTHR35444:SF1">
    <property type="entry name" value="RIKEN CDNA 1700001C19 GENE"/>
    <property type="match status" value="1"/>
</dbReference>
<name>A0A7J7JG06_BUGNE</name>
<sequence>MQLRDSITHIKEPHLVESTAKHNVVTLPNIYGKQKQSTYSPYTRPTRTDTLLPQIQPTGKYQNMEDSGAQSDLRVVVYESLEQKRANKIGVKPLQNFDVTRSKRVDVTSNRQSLPLLDPCTPVTPSLQPLQTQNDMAVKSSRNNSIAPFTTLAPKPTCGYYFTRDTVNKKVRIGVPPSDLVKWRSDYTQYPQKQA</sequence>
<protein>
    <submittedName>
        <fullName evidence="1">Uncharacterized protein</fullName>
    </submittedName>
</protein>
<dbReference type="EMBL" id="VXIV02002481">
    <property type="protein sequence ID" value="KAF6025252.1"/>
    <property type="molecule type" value="Genomic_DNA"/>
</dbReference>
<dbReference type="InterPro" id="IPR054446">
    <property type="entry name" value="CIMIP3-like"/>
</dbReference>
<accession>A0A7J7JG06</accession>
<comment type="caution">
    <text evidence="1">The sequence shown here is derived from an EMBL/GenBank/DDBJ whole genome shotgun (WGS) entry which is preliminary data.</text>
</comment>
<gene>
    <name evidence="1" type="ORF">EB796_016462</name>
</gene>
<dbReference type="Pfam" id="PF22581">
    <property type="entry name" value="CIMIP3"/>
    <property type="match status" value="1"/>
</dbReference>
<evidence type="ECO:0000313" key="2">
    <source>
        <dbReference type="Proteomes" id="UP000593567"/>
    </source>
</evidence>
<dbReference type="OrthoDB" id="5982044at2759"/>
<dbReference type="PANTHER" id="PTHR35444">
    <property type="entry name" value="RIKEN CDNA 1700001C19 GENE"/>
    <property type="match status" value="1"/>
</dbReference>
<keyword evidence="2" id="KW-1185">Reference proteome</keyword>
<organism evidence="1 2">
    <name type="scientific">Bugula neritina</name>
    <name type="common">Brown bryozoan</name>
    <name type="synonym">Sertularia neritina</name>
    <dbReference type="NCBI Taxonomy" id="10212"/>
    <lineage>
        <taxon>Eukaryota</taxon>
        <taxon>Metazoa</taxon>
        <taxon>Spiralia</taxon>
        <taxon>Lophotrochozoa</taxon>
        <taxon>Bryozoa</taxon>
        <taxon>Gymnolaemata</taxon>
        <taxon>Cheilostomatida</taxon>
        <taxon>Flustrina</taxon>
        <taxon>Buguloidea</taxon>
        <taxon>Bugulidae</taxon>
        <taxon>Bugula</taxon>
    </lineage>
</organism>
<reference evidence="1" key="1">
    <citation type="submission" date="2020-06" db="EMBL/GenBank/DDBJ databases">
        <title>Draft genome of Bugula neritina, a colonial animal packing powerful symbionts and potential medicines.</title>
        <authorList>
            <person name="Rayko M."/>
        </authorList>
    </citation>
    <scope>NUCLEOTIDE SEQUENCE [LARGE SCALE GENOMIC DNA]</scope>
    <source>
        <strain evidence="1">Kwan_BN1</strain>
    </source>
</reference>